<evidence type="ECO:0000313" key="7">
    <source>
        <dbReference type="EMBL" id="MDM1072597.1"/>
    </source>
</evidence>
<dbReference type="CDD" id="cd06171">
    <property type="entry name" value="Sigma70_r4"/>
    <property type="match status" value="1"/>
</dbReference>
<dbReference type="InterPro" id="IPR013249">
    <property type="entry name" value="RNA_pol_sigma70_r4_t2"/>
</dbReference>
<dbReference type="PANTHER" id="PTHR43133:SF62">
    <property type="entry name" value="RNA POLYMERASE SIGMA FACTOR SIGZ"/>
    <property type="match status" value="1"/>
</dbReference>
<organism evidence="7 8">
    <name type="scientific">Empedobacter brevis</name>
    <dbReference type="NCBI Taxonomy" id="247"/>
    <lineage>
        <taxon>Bacteria</taxon>
        <taxon>Pseudomonadati</taxon>
        <taxon>Bacteroidota</taxon>
        <taxon>Flavobacteriia</taxon>
        <taxon>Flavobacteriales</taxon>
        <taxon>Weeksellaceae</taxon>
        <taxon>Empedobacter</taxon>
    </lineage>
</organism>
<dbReference type="GO" id="GO:0006352">
    <property type="term" value="P:DNA-templated transcription initiation"/>
    <property type="evidence" value="ECO:0007669"/>
    <property type="project" value="InterPro"/>
</dbReference>
<comment type="caution">
    <text evidence="7">The sequence shown here is derived from an EMBL/GenBank/DDBJ whole genome shotgun (WGS) entry which is preliminary data.</text>
</comment>
<accession>A0AAJ1QET3</accession>
<feature type="domain" description="RNA polymerase sigma-70 region 2" evidence="5">
    <location>
        <begin position="18"/>
        <end position="81"/>
    </location>
</feature>
<dbReference type="PANTHER" id="PTHR43133">
    <property type="entry name" value="RNA POLYMERASE ECF-TYPE SIGMA FACTO"/>
    <property type="match status" value="1"/>
</dbReference>
<name>A0AAJ1QET3_9FLAO</name>
<dbReference type="InterPro" id="IPR039425">
    <property type="entry name" value="RNA_pol_sigma-70-like"/>
</dbReference>
<comment type="similarity">
    <text evidence="1">Belongs to the sigma-70 factor family. ECF subfamily.</text>
</comment>
<dbReference type="EMBL" id="JACAGJ010000004">
    <property type="protein sequence ID" value="MDM1072597.1"/>
    <property type="molecule type" value="Genomic_DNA"/>
</dbReference>
<dbReference type="SUPFAM" id="SSF88946">
    <property type="entry name" value="Sigma2 domain of RNA polymerase sigma factors"/>
    <property type="match status" value="1"/>
</dbReference>
<evidence type="ECO:0000256" key="2">
    <source>
        <dbReference type="ARBA" id="ARBA00023015"/>
    </source>
</evidence>
<dbReference type="GO" id="GO:0016987">
    <property type="term" value="F:sigma factor activity"/>
    <property type="evidence" value="ECO:0007669"/>
    <property type="project" value="UniProtKB-KW"/>
</dbReference>
<dbReference type="InterPro" id="IPR013325">
    <property type="entry name" value="RNA_pol_sigma_r2"/>
</dbReference>
<dbReference type="RefSeq" id="WP_286493043.1">
    <property type="nucleotide sequence ID" value="NZ_JACAGJ010000004.1"/>
</dbReference>
<evidence type="ECO:0000256" key="4">
    <source>
        <dbReference type="ARBA" id="ARBA00023163"/>
    </source>
</evidence>
<dbReference type="SUPFAM" id="SSF88659">
    <property type="entry name" value="Sigma3 and sigma4 domains of RNA polymerase sigma factors"/>
    <property type="match status" value="1"/>
</dbReference>
<dbReference type="Pfam" id="PF08281">
    <property type="entry name" value="Sigma70_r4_2"/>
    <property type="match status" value="1"/>
</dbReference>
<reference evidence="7" key="2">
    <citation type="journal article" date="2022" name="Sci. Total Environ.">
        <title>Prevalence, transmission, and molecular epidemiology of tet(X)-positive bacteria among humans, animals, and environmental niches in China: An epidemiological, and genomic-based study.</title>
        <authorList>
            <person name="Dong N."/>
            <person name="Zeng Y."/>
            <person name="Cai C."/>
            <person name="Sun C."/>
            <person name="Lu J."/>
            <person name="Liu C."/>
            <person name="Zhou H."/>
            <person name="Sun Q."/>
            <person name="Shu L."/>
            <person name="Wang H."/>
            <person name="Wang Y."/>
            <person name="Wang S."/>
            <person name="Wu C."/>
            <person name="Chan E.W."/>
            <person name="Chen G."/>
            <person name="Shen Z."/>
            <person name="Chen S."/>
            <person name="Zhang R."/>
        </authorList>
    </citation>
    <scope>NUCLEOTIDE SEQUENCE</scope>
    <source>
        <strain evidence="7">R655-4</strain>
    </source>
</reference>
<keyword evidence="4" id="KW-0804">Transcription</keyword>
<evidence type="ECO:0000256" key="1">
    <source>
        <dbReference type="ARBA" id="ARBA00010641"/>
    </source>
</evidence>
<dbReference type="GO" id="GO:0003677">
    <property type="term" value="F:DNA binding"/>
    <property type="evidence" value="ECO:0007669"/>
    <property type="project" value="InterPro"/>
</dbReference>
<keyword evidence="2" id="KW-0805">Transcription regulation</keyword>
<evidence type="ECO:0000313" key="8">
    <source>
        <dbReference type="Proteomes" id="UP001170959"/>
    </source>
</evidence>
<dbReference type="Pfam" id="PF04542">
    <property type="entry name" value="Sigma70_r2"/>
    <property type="match status" value="1"/>
</dbReference>
<sequence length="204" mass="23811">MDSLKTKNKECCNINEVVQEFYEFLKAYIIKKTNDINLAEDIVQEVMLKLVESHKKNIEVNNIKAWLFQVTRNTIADYYKDYYNKNKIEFNFNEDWKENSISSDTVSSILESDFIIPMIGLLPEKYAKPLHLSDIENIPQKEIAIQLNLGLSATKMRIQRGREKLKTLFIECCDIQYDKSGNFSSCTIKPHCTPLQEIEKKITN</sequence>
<feature type="domain" description="RNA polymerase sigma factor 70 region 4 type 2" evidence="6">
    <location>
        <begin position="118"/>
        <end position="165"/>
    </location>
</feature>
<dbReference type="NCBIfam" id="TIGR02937">
    <property type="entry name" value="sigma70-ECF"/>
    <property type="match status" value="1"/>
</dbReference>
<protein>
    <submittedName>
        <fullName evidence="7">Sigma-70 family RNA polymerase sigma factor</fullName>
    </submittedName>
</protein>
<dbReference type="InterPro" id="IPR036388">
    <property type="entry name" value="WH-like_DNA-bd_sf"/>
</dbReference>
<keyword evidence="3" id="KW-0731">Sigma factor</keyword>
<reference evidence="7" key="1">
    <citation type="submission" date="2020-06" db="EMBL/GenBank/DDBJ databases">
        <authorList>
            <person name="Dong N."/>
        </authorList>
    </citation>
    <scope>NUCLEOTIDE SEQUENCE</scope>
    <source>
        <strain evidence="7">R655-4</strain>
    </source>
</reference>
<dbReference type="AlphaFoldDB" id="A0AAJ1QET3"/>
<dbReference type="Gene3D" id="1.10.1740.10">
    <property type="match status" value="1"/>
</dbReference>
<dbReference type="Gene3D" id="1.10.10.10">
    <property type="entry name" value="Winged helix-like DNA-binding domain superfamily/Winged helix DNA-binding domain"/>
    <property type="match status" value="1"/>
</dbReference>
<dbReference type="InterPro" id="IPR014284">
    <property type="entry name" value="RNA_pol_sigma-70_dom"/>
</dbReference>
<evidence type="ECO:0000259" key="5">
    <source>
        <dbReference type="Pfam" id="PF04542"/>
    </source>
</evidence>
<evidence type="ECO:0000259" key="6">
    <source>
        <dbReference type="Pfam" id="PF08281"/>
    </source>
</evidence>
<dbReference type="Proteomes" id="UP001170959">
    <property type="component" value="Unassembled WGS sequence"/>
</dbReference>
<gene>
    <name evidence="7" type="ORF">HX001_08845</name>
</gene>
<dbReference type="InterPro" id="IPR007627">
    <property type="entry name" value="RNA_pol_sigma70_r2"/>
</dbReference>
<proteinExistence type="inferred from homology"/>
<evidence type="ECO:0000256" key="3">
    <source>
        <dbReference type="ARBA" id="ARBA00023082"/>
    </source>
</evidence>
<dbReference type="InterPro" id="IPR013324">
    <property type="entry name" value="RNA_pol_sigma_r3/r4-like"/>
</dbReference>